<protein>
    <submittedName>
        <fullName evidence="2">Uncharacterized protein</fullName>
    </submittedName>
</protein>
<feature type="non-terminal residue" evidence="2">
    <location>
        <position position="1"/>
    </location>
</feature>
<keyword evidence="3" id="KW-1185">Reference proteome</keyword>
<comment type="caution">
    <text evidence="2">The sequence shown here is derived from an EMBL/GenBank/DDBJ whole genome shotgun (WGS) entry which is preliminary data.</text>
</comment>
<reference evidence="2 3" key="1">
    <citation type="journal article" date="2023" name="Plants (Basel)">
        <title>Bridging the Gap: Combining Genomics and Transcriptomics Approaches to Understand Stylosanthes scabra, an Orphan Legume from the Brazilian Caatinga.</title>
        <authorList>
            <person name="Ferreira-Neto J.R.C."/>
            <person name="da Silva M.D."/>
            <person name="Binneck E."/>
            <person name="de Melo N.F."/>
            <person name="da Silva R.H."/>
            <person name="de Melo A.L.T.M."/>
            <person name="Pandolfi V."/>
            <person name="Bustamante F.O."/>
            <person name="Brasileiro-Vidal A.C."/>
            <person name="Benko-Iseppon A.M."/>
        </authorList>
    </citation>
    <scope>NUCLEOTIDE SEQUENCE [LARGE SCALE GENOMIC DNA]</scope>
    <source>
        <tissue evidence="2">Leaves</tissue>
    </source>
</reference>
<name>A0ABU6UXB8_9FABA</name>
<dbReference type="Proteomes" id="UP001341840">
    <property type="component" value="Unassembled WGS sequence"/>
</dbReference>
<feature type="compositionally biased region" description="Basic residues" evidence="1">
    <location>
        <begin position="1"/>
        <end position="12"/>
    </location>
</feature>
<evidence type="ECO:0000313" key="3">
    <source>
        <dbReference type="Proteomes" id="UP001341840"/>
    </source>
</evidence>
<evidence type="ECO:0000256" key="1">
    <source>
        <dbReference type="SAM" id="MobiDB-lite"/>
    </source>
</evidence>
<feature type="compositionally biased region" description="Low complexity" evidence="1">
    <location>
        <begin position="24"/>
        <end position="34"/>
    </location>
</feature>
<proteinExistence type="predicted"/>
<dbReference type="EMBL" id="JASCZI010123168">
    <property type="protein sequence ID" value="MED6165160.1"/>
    <property type="molecule type" value="Genomic_DNA"/>
</dbReference>
<sequence length="62" mass="6884">EIMKKQRKKKKIENRGSLSQVTESPSSSKATSRSRLAMSDVTHSKVKEAFPSLRQVTFGSSS</sequence>
<accession>A0ABU6UXB8</accession>
<evidence type="ECO:0000313" key="2">
    <source>
        <dbReference type="EMBL" id="MED6165160.1"/>
    </source>
</evidence>
<feature type="region of interest" description="Disordered" evidence="1">
    <location>
        <begin position="1"/>
        <end position="48"/>
    </location>
</feature>
<organism evidence="2 3">
    <name type="scientific">Stylosanthes scabra</name>
    <dbReference type="NCBI Taxonomy" id="79078"/>
    <lineage>
        <taxon>Eukaryota</taxon>
        <taxon>Viridiplantae</taxon>
        <taxon>Streptophyta</taxon>
        <taxon>Embryophyta</taxon>
        <taxon>Tracheophyta</taxon>
        <taxon>Spermatophyta</taxon>
        <taxon>Magnoliopsida</taxon>
        <taxon>eudicotyledons</taxon>
        <taxon>Gunneridae</taxon>
        <taxon>Pentapetalae</taxon>
        <taxon>rosids</taxon>
        <taxon>fabids</taxon>
        <taxon>Fabales</taxon>
        <taxon>Fabaceae</taxon>
        <taxon>Papilionoideae</taxon>
        <taxon>50 kb inversion clade</taxon>
        <taxon>dalbergioids sensu lato</taxon>
        <taxon>Dalbergieae</taxon>
        <taxon>Pterocarpus clade</taxon>
        <taxon>Stylosanthes</taxon>
    </lineage>
</organism>
<gene>
    <name evidence="2" type="ORF">PIB30_096917</name>
</gene>